<reference evidence="2" key="1">
    <citation type="submission" date="2019-09" db="EMBL/GenBank/DDBJ databases">
        <title>Draft genome information of white flower Hibiscus syriacus.</title>
        <authorList>
            <person name="Kim Y.-M."/>
        </authorList>
    </citation>
    <scope>NUCLEOTIDE SEQUENCE [LARGE SCALE GENOMIC DNA]</scope>
    <source>
        <strain evidence="2">YM2019G1</strain>
    </source>
</reference>
<comment type="caution">
    <text evidence="2">The sequence shown here is derived from an EMBL/GenBank/DDBJ whole genome shotgun (WGS) entry which is preliminary data.</text>
</comment>
<evidence type="ECO:0000313" key="2">
    <source>
        <dbReference type="EMBL" id="KAE8669413.1"/>
    </source>
</evidence>
<dbReference type="InterPro" id="IPR002156">
    <property type="entry name" value="RNaseH_domain"/>
</dbReference>
<protein>
    <recommendedName>
        <fullName evidence="1">RNase H type-1 domain-containing protein</fullName>
    </recommendedName>
</protein>
<keyword evidence="3" id="KW-1185">Reference proteome</keyword>
<organism evidence="2 3">
    <name type="scientific">Hibiscus syriacus</name>
    <name type="common">Rose of Sharon</name>
    <dbReference type="NCBI Taxonomy" id="106335"/>
    <lineage>
        <taxon>Eukaryota</taxon>
        <taxon>Viridiplantae</taxon>
        <taxon>Streptophyta</taxon>
        <taxon>Embryophyta</taxon>
        <taxon>Tracheophyta</taxon>
        <taxon>Spermatophyta</taxon>
        <taxon>Magnoliopsida</taxon>
        <taxon>eudicotyledons</taxon>
        <taxon>Gunneridae</taxon>
        <taxon>Pentapetalae</taxon>
        <taxon>rosids</taxon>
        <taxon>malvids</taxon>
        <taxon>Malvales</taxon>
        <taxon>Malvaceae</taxon>
        <taxon>Malvoideae</taxon>
        <taxon>Hibiscus</taxon>
    </lineage>
</organism>
<dbReference type="EMBL" id="VEPZ02001529">
    <property type="protein sequence ID" value="KAE8669413.1"/>
    <property type="molecule type" value="Genomic_DNA"/>
</dbReference>
<name>A0A6A2X376_HIBSY</name>
<dbReference type="AlphaFoldDB" id="A0A6A2X376"/>
<accession>A0A6A2X376</accession>
<proteinExistence type="predicted"/>
<dbReference type="Pfam" id="PF13456">
    <property type="entry name" value="RVT_3"/>
    <property type="match status" value="1"/>
</dbReference>
<dbReference type="GO" id="GO:0004523">
    <property type="term" value="F:RNA-DNA hybrid ribonuclease activity"/>
    <property type="evidence" value="ECO:0007669"/>
    <property type="project" value="InterPro"/>
</dbReference>
<sequence length="376" mass="44029">MEIWLNGIFHSKARYEQSLRSIRMEFYQRNAPSYGLLINVDSVGYELRRNRLLLGAAIKNILQVYAQNYGQLVNFEKSRVVFGSNVIESNKSDVRWILEVSSSNCPEKYLGMSATLLWKMEAIMERFSWSHNHSKRGIHWCTWSKLSCLKEEGGMCFRDMGKFNIALLDKQGWRFLLNSNSLVARYMEREGVFRLWDVLENWHMSFGFHMERFLVTGARSKKKIFAISIWAMWFSRNRLVHEGILQREKDVITFVRGYLHELNSLTGNCFHAWAPICSRYGLFSFYHRRGARTIVERVHSAESDLSDIKSLITDIKVKEEEFRECHFHFIPRHAYQVAHALSSRGLKESSDLFWVEDAPPSILSLAIAARRHLEPT</sequence>
<dbReference type="GO" id="GO:0003676">
    <property type="term" value="F:nucleic acid binding"/>
    <property type="evidence" value="ECO:0007669"/>
    <property type="project" value="InterPro"/>
</dbReference>
<dbReference type="PANTHER" id="PTHR33116:SF86">
    <property type="entry name" value="REVERSE TRANSCRIPTASE DOMAIN-CONTAINING PROTEIN"/>
    <property type="match status" value="1"/>
</dbReference>
<gene>
    <name evidence="2" type="ORF">F3Y22_tig00112243pilonHSYRG00060</name>
</gene>
<feature type="domain" description="RNase H type-1" evidence="1">
    <location>
        <begin position="292"/>
        <end position="344"/>
    </location>
</feature>
<evidence type="ECO:0000313" key="3">
    <source>
        <dbReference type="Proteomes" id="UP000436088"/>
    </source>
</evidence>
<evidence type="ECO:0000259" key="1">
    <source>
        <dbReference type="Pfam" id="PF13456"/>
    </source>
</evidence>
<dbReference type="PANTHER" id="PTHR33116">
    <property type="entry name" value="REVERSE TRANSCRIPTASE ZINC-BINDING DOMAIN-CONTAINING PROTEIN-RELATED-RELATED"/>
    <property type="match status" value="1"/>
</dbReference>
<dbReference type="Proteomes" id="UP000436088">
    <property type="component" value="Unassembled WGS sequence"/>
</dbReference>